<protein>
    <recommendedName>
        <fullName evidence="4">C2H2-type domain-containing protein</fullName>
    </recommendedName>
</protein>
<evidence type="ECO:0000313" key="3">
    <source>
        <dbReference type="Proteomes" id="UP000054317"/>
    </source>
</evidence>
<dbReference type="AlphaFoldDB" id="R7S7R7"/>
<evidence type="ECO:0000313" key="2">
    <source>
        <dbReference type="EMBL" id="EIW51682.1"/>
    </source>
</evidence>
<feature type="compositionally biased region" description="Pro residues" evidence="1">
    <location>
        <begin position="1"/>
        <end position="10"/>
    </location>
</feature>
<dbReference type="Proteomes" id="UP000054317">
    <property type="component" value="Unassembled WGS sequence"/>
</dbReference>
<proteinExistence type="predicted"/>
<gene>
    <name evidence="2" type="ORF">TRAVEDRAFT_54435</name>
</gene>
<dbReference type="EMBL" id="JH711799">
    <property type="protein sequence ID" value="EIW51682.1"/>
    <property type="molecule type" value="Genomic_DNA"/>
</dbReference>
<organism evidence="2 3">
    <name type="scientific">Trametes versicolor (strain FP-101664)</name>
    <name type="common">White-rot fungus</name>
    <name type="synonym">Coriolus versicolor</name>
    <dbReference type="NCBI Taxonomy" id="717944"/>
    <lineage>
        <taxon>Eukaryota</taxon>
        <taxon>Fungi</taxon>
        <taxon>Dikarya</taxon>
        <taxon>Basidiomycota</taxon>
        <taxon>Agaricomycotina</taxon>
        <taxon>Agaricomycetes</taxon>
        <taxon>Polyporales</taxon>
        <taxon>Polyporaceae</taxon>
        <taxon>Trametes</taxon>
    </lineage>
</organism>
<evidence type="ECO:0008006" key="4">
    <source>
        <dbReference type="Google" id="ProtNLM"/>
    </source>
</evidence>
<dbReference type="GeneID" id="19417396"/>
<name>R7S7R7_TRAVS</name>
<dbReference type="OrthoDB" id="2752606at2759"/>
<dbReference type="RefSeq" id="XP_008045547.1">
    <property type="nucleotide sequence ID" value="XM_008047356.1"/>
</dbReference>
<sequence length="163" mass="17932">MSVDPPPSPEPENEASELYDVPEGTLATWGFQINRRLEALVCVGCKSVVTPTAAVSHHHKPPAAAISHHRKPAKLRVDRNVLQALVDEGSIQSGWPTVTPGDVEYQGLERKWGAACPQEGCSLMFTNKKHAIAHALDIHKLAVNSVDMGWMQRLSHYLYNLAH</sequence>
<reference evidence="3" key="1">
    <citation type="journal article" date="2012" name="Science">
        <title>The Paleozoic origin of enzymatic lignin decomposition reconstructed from 31 fungal genomes.</title>
        <authorList>
            <person name="Floudas D."/>
            <person name="Binder M."/>
            <person name="Riley R."/>
            <person name="Barry K."/>
            <person name="Blanchette R.A."/>
            <person name="Henrissat B."/>
            <person name="Martinez A.T."/>
            <person name="Otillar R."/>
            <person name="Spatafora J.W."/>
            <person name="Yadav J.S."/>
            <person name="Aerts A."/>
            <person name="Benoit I."/>
            <person name="Boyd A."/>
            <person name="Carlson A."/>
            <person name="Copeland A."/>
            <person name="Coutinho P.M."/>
            <person name="de Vries R.P."/>
            <person name="Ferreira P."/>
            <person name="Findley K."/>
            <person name="Foster B."/>
            <person name="Gaskell J."/>
            <person name="Glotzer D."/>
            <person name="Gorecki P."/>
            <person name="Heitman J."/>
            <person name="Hesse C."/>
            <person name="Hori C."/>
            <person name="Igarashi K."/>
            <person name="Jurgens J.A."/>
            <person name="Kallen N."/>
            <person name="Kersten P."/>
            <person name="Kohler A."/>
            <person name="Kuees U."/>
            <person name="Kumar T.K.A."/>
            <person name="Kuo A."/>
            <person name="LaButti K."/>
            <person name="Larrondo L.F."/>
            <person name="Lindquist E."/>
            <person name="Ling A."/>
            <person name="Lombard V."/>
            <person name="Lucas S."/>
            <person name="Lundell T."/>
            <person name="Martin R."/>
            <person name="McLaughlin D.J."/>
            <person name="Morgenstern I."/>
            <person name="Morin E."/>
            <person name="Murat C."/>
            <person name="Nagy L.G."/>
            <person name="Nolan M."/>
            <person name="Ohm R.A."/>
            <person name="Patyshakuliyeva A."/>
            <person name="Rokas A."/>
            <person name="Ruiz-Duenas F.J."/>
            <person name="Sabat G."/>
            <person name="Salamov A."/>
            <person name="Samejima M."/>
            <person name="Schmutz J."/>
            <person name="Slot J.C."/>
            <person name="St John F."/>
            <person name="Stenlid J."/>
            <person name="Sun H."/>
            <person name="Sun S."/>
            <person name="Syed K."/>
            <person name="Tsang A."/>
            <person name="Wiebenga A."/>
            <person name="Young D."/>
            <person name="Pisabarro A."/>
            <person name="Eastwood D.C."/>
            <person name="Martin F."/>
            <person name="Cullen D."/>
            <person name="Grigoriev I.V."/>
            <person name="Hibbett D.S."/>
        </authorList>
    </citation>
    <scope>NUCLEOTIDE SEQUENCE [LARGE SCALE GENOMIC DNA]</scope>
    <source>
        <strain evidence="3">FP-101664</strain>
    </source>
</reference>
<keyword evidence="3" id="KW-1185">Reference proteome</keyword>
<dbReference type="KEGG" id="tvs:TRAVEDRAFT_54435"/>
<accession>R7S7R7</accession>
<evidence type="ECO:0000256" key="1">
    <source>
        <dbReference type="SAM" id="MobiDB-lite"/>
    </source>
</evidence>
<feature type="region of interest" description="Disordered" evidence="1">
    <location>
        <begin position="1"/>
        <end position="20"/>
    </location>
</feature>